<sequence length="457" mass="48436">MYDVTIIGAGFAGLTAARTILKTAAKARVVVLEAQKRTGGRCLTVHHLPGPVDVGCSWIHGYKEGSAVRDLVEELRVECYTPQKAKGSVLTAKGPLDPSLTTRLSKNLSNALGSAASNTTATSEESLASSIFAPSSELFSQLASPEERNLAKSLARTLEIGMGVQLEDVSLRWFGYEDSAKGTDAAIVGGYDVLIEKLVNEVEGLGGEVRLGQHVEAVVPSSGDSHGVKISINDQNGGKADIASRLVVSSIPLSLLQKGHTSLFPSLSSRKQHAIESTHVGQLGKIVLSYDKAWWPTDIGVFTVLPKQERGKAKRKPITWVKPHATLLVYLPVPVVEHLEGKSASEVGQAMHDYLSTSLPIHSASTAPKTSVLTNWAHDPYSLGATSTPLTVKSVSAGVDPTSFIELGRPETLGAADGKPRVLFAGEHTSVNNRGSVTGAVESGLREGRRAVHLLDL</sequence>
<evidence type="ECO:0000313" key="2">
    <source>
        <dbReference type="Proteomes" id="UP001241377"/>
    </source>
</evidence>
<keyword evidence="2" id="KW-1185">Reference proteome</keyword>
<comment type="caution">
    <text evidence="1">The sequence shown here is derived from an EMBL/GenBank/DDBJ whole genome shotgun (WGS) entry which is preliminary data.</text>
</comment>
<protein>
    <submittedName>
        <fullName evidence="1">Uncharacterized protein</fullName>
    </submittedName>
</protein>
<name>A0ACC2V785_9TREE</name>
<accession>A0ACC2V785</accession>
<evidence type="ECO:0000313" key="1">
    <source>
        <dbReference type="EMBL" id="KAJ9095044.1"/>
    </source>
</evidence>
<dbReference type="Proteomes" id="UP001241377">
    <property type="component" value="Unassembled WGS sequence"/>
</dbReference>
<dbReference type="EMBL" id="JASBWR010000105">
    <property type="protein sequence ID" value="KAJ9095044.1"/>
    <property type="molecule type" value="Genomic_DNA"/>
</dbReference>
<reference evidence="1" key="1">
    <citation type="submission" date="2023-04" db="EMBL/GenBank/DDBJ databases">
        <title>Draft Genome sequencing of Naganishia species isolated from polar environments using Oxford Nanopore Technology.</title>
        <authorList>
            <person name="Leo P."/>
            <person name="Venkateswaran K."/>
        </authorList>
    </citation>
    <scope>NUCLEOTIDE SEQUENCE</scope>
    <source>
        <strain evidence="1">MNA-CCFEE 5261</strain>
    </source>
</reference>
<gene>
    <name evidence="1" type="ORF">QFC19_007724</name>
</gene>
<proteinExistence type="predicted"/>
<organism evidence="1 2">
    <name type="scientific">Naganishia cerealis</name>
    <dbReference type="NCBI Taxonomy" id="610337"/>
    <lineage>
        <taxon>Eukaryota</taxon>
        <taxon>Fungi</taxon>
        <taxon>Dikarya</taxon>
        <taxon>Basidiomycota</taxon>
        <taxon>Agaricomycotina</taxon>
        <taxon>Tremellomycetes</taxon>
        <taxon>Filobasidiales</taxon>
        <taxon>Filobasidiaceae</taxon>
        <taxon>Naganishia</taxon>
    </lineage>
</organism>